<feature type="domain" description="PPIase FKBP-type" evidence="8">
    <location>
        <begin position="273"/>
        <end position="360"/>
    </location>
</feature>
<dbReference type="Proteomes" id="UP000265742">
    <property type="component" value="Unassembled WGS sequence"/>
</dbReference>
<name>A0A3A1U452_9MICO</name>
<dbReference type="GO" id="GO:0003755">
    <property type="term" value="F:peptidyl-prolyl cis-trans isomerase activity"/>
    <property type="evidence" value="ECO:0007669"/>
    <property type="project" value="UniProtKB-KW"/>
</dbReference>
<dbReference type="AlphaFoldDB" id="A0A3A1U452"/>
<dbReference type="Pfam" id="PF00254">
    <property type="entry name" value="FKBP_C"/>
    <property type="match status" value="2"/>
</dbReference>
<sequence>MSRPQSKNSGAPRRVATRMAQDASVHLPRRLLPALAAAGALALLAGCSSPASTTSPSASKPATSAPSATTAPAADLACPEPGSASAAVKVTGSGTGEPKVTFPTPTSVTSTQRTTVSIGSGTAVKQGDSVSLAYAMYDGRTGKKLDSRGWTKTTRVVFPVDATQVLPGFAESVVCAKEGDRVVSVIPSAKAFGEAGSQQLPVKGGDSIVFVADVVGISPTKATGVAKDLPSGFPSVTLASDGKPTVKIPATAAPKKLEIADRKVGTGATVKQGDTVTVQYQGVLWRNGQVFDQSWGKSPTSFATTQVVPGFGKALVGQKVGSQVVAIIPPDEGYGKTGSQDGTIKGTDTMVFVIDVLATATGTGS</sequence>
<evidence type="ECO:0000313" key="10">
    <source>
        <dbReference type="Proteomes" id="UP000265742"/>
    </source>
</evidence>
<evidence type="ECO:0000256" key="3">
    <source>
        <dbReference type="ARBA" id="ARBA00013194"/>
    </source>
</evidence>
<evidence type="ECO:0000256" key="6">
    <source>
        <dbReference type="PROSITE-ProRule" id="PRU00277"/>
    </source>
</evidence>
<proteinExistence type="inferred from homology"/>
<evidence type="ECO:0000256" key="1">
    <source>
        <dbReference type="ARBA" id="ARBA00000971"/>
    </source>
</evidence>
<evidence type="ECO:0000256" key="2">
    <source>
        <dbReference type="ARBA" id="ARBA00006577"/>
    </source>
</evidence>
<feature type="region of interest" description="Disordered" evidence="7">
    <location>
        <begin position="49"/>
        <end position="114"/>
    </location>
</feature>
<evidence type="ECO:0000256" key="4">
    <source>
        <dbReference type="ARBA" id="ARBA00023110"/>
    </source>
</evidence>
<protein>
    <recommendedName>
        <fullName evidence="3 6">peptidylprolyl isomerase</fullName>
        <ecNumber evidence="3 6">5.2.1.8</ecNumber>
    </recommendedName>
</protein>
<reference evidence="10" key="1">
    <citation type="submission" date="2018-09" db="EMBL/GenBank/DDBJ databases">
        <authorList>
            <person name="Kim I."/>
        </authorList>
    </citation>
    <scope>NUCLEOTIDE SEQUENCE [LARGE SCALE GENOMIC DNA]</scope>
    <source>
        <strain evidence="10">DD4a</strain>
    </source>
</reference>
<keyword evidence="4 6" id="KW-0697">Rotamase</keyword>
<feature type="compositionally biased region" description="Low complexity" evidence="7">
    <location>
        <begin position="49"/>
        <end position="74"/>
    </location>
</feature>
<evidence type="ECO:0000256" key="5">
    <source>
        <dbReference type="ARBA" id="ARBA00023235"/>
    </source>
</evidence>
<dbReference type="EMBL" id="QXTG01000001">
    <property type="protein sequence ID" value="RIX31132.1"/>
    <property type="molecule type" value="Genomic_DNA"/>
</dbReference>
<evidence type="ECO:0000259" key="8">
    <source>
        <dbReference type="PROSITE" id="PS50059"/>
    </source>
</evidence>
<feature type="domain" description="PPIase FKBP-type" evidence="8">
    <location>
        <begin position="127"/>
        <end position="218"/>
    </location>
</feature>
<comment type="catalytic activity">
    <reaction evidence="1 6">
        <text>[protein]-peptidylproline (omega=180) = [protein]-peptidylproline (omega=0)</text>
        <dbReference type="Rhea" id="RHEA:16237"/>
        <dbReference type="Rhea" id="RHEA-COMP:10747"/>
        <dbReference type="Rhea" id="RHEA-COMP:10748"/>
        <dbReference type="ChEBI" id="CHEBI:83833"/>
        <dbReference type="ChEBI" id="CHEBI:83834"/>
        <dbReference type="EC" id="5.2.1.8"/>
    </reaction>
</comment>
<gene>
    <name evidence="9" type="ORF">D1781_07130</name>
</gene>
<dbReference type="SUPFAM" id="SSF54534">
    <property type="entry name" value="FKBP-like"/>
    <property type="match status" value="2"/>
</dbReference>
<accession>A0A3A1U452</accession>
<evidence type="ECO:0000313" key="9">
    <source>
        <dbReference type="EMBL" id="RIX31132.1"/>
    </source>
</evidence>
<dbReference type="Gene3D" id="3.10.50.40">
    <property type="match status" value="2"/>
</dbReference>
<comment type="similarity">
    <text evidence="2">Belongs to the FKBP-type PPIase family.</text>
</comment>
<dbReference type="PANTHER" id="PTHR43811">
    <property type="entry name" value="FKBP-TYPE PEPTIDYL-PROLYL CIS-TRANS ISOMERASE FKPA"/>
    <property type="match status" value="1"/>
</dbReference>
<dbReference type="EC" id="5.2.1.8" evidence="3 6"/>
<feature type="compositionally biased region" description="Low complexity" evidence="7">
    <location>
        <begin position="100"/>
        <end position="114"/>
    </location>
</feature>
<evidence type="ECO:0000256" key="7">
    <source>
        <dbReference type="SAM" id="MobiDB-lite"/>
    </source>
</evidence>
<dbReference type="PROSITE" id="PS50059">
    <property type="entry name" value="FKBP_PPIASE"/>
    <property type="match status" value="2"/>
</dbReference>
<organism evidence="9 10">
    <name type="scientific">Amnibacterium setariae</name>
    <dbReference type="NCBI Taxonomy" id="2306585"/>
    <lineage>
        <taxon>Bacteria</taxon>
        <taxon>Bacillati</taxon>
        <taxon>Actinomycetota</taxon>
        <taxon>Actinomycetes</taxon>
        <taxon>Micrococcales</taxon>
        <taxon>Microbacteriaceae</taxon>
        <taxon>Amnibacterium</taxon>
    </lineage>
</organism>
<keyword evidence="10" id="KW-1185">Reference proteome</keyword>
<dbReference type="InterPro" id="IPR001179">
    <property type="entry name" value="PPIase_FKBP_dom"/>
</dbReference>
<keyword evidence="5 6" id="KW-0413">Isomerase</keyword>
<comment type="caution">
    <text evidence="9">The sequence shown here is derived from an EMBL/GenBank/DDBJ whole genome shotgun (WGS) entry which is preliminary data.</text>
</comment>
<dbReference type="InterPro" id="IPR046357">
    <property type="entry name" value="PPIase_dom_sf"/>
</dbReference>
<feature type="region of interest" description="Disordered" evidence="7">
    <location>
        <begin position="1"/>
        <end position="22"/>
    </location>
</feature>
<dbReference type="PANTHER" id="PTHR43811:SF19">
    <property type="entry name" value="39 KDA FK506-BINDING NUCLEAR PROTEIN"/>
    <property type="match status" value="1"/>
</dbReference>